<reference evidence="1" key="1">
    <citation type="submission" date="2023-11" db="EMBL/GenBank/DDBJ databases">
        <title>Genome assemblies of two species of porcelain crab, Petrolisthes cinctipes and Petrolisthes manimaculis (Anomura: Porcellanidae).</title>
        <authorList>
            <person name="Angst P."/>
        </authorList>
    </citation>
    <scope>NUCLEOTIDE SEQUENCE</scope>
    <source>
        <strain evidence="1">PB745_02</strain>
        <tissue evidence="1">Gill</tissue>
    </source>
</reference>
<evidence type="ECO:0000313" key="2">
    <source>
        <dbReference type="Proteomes" id="UP001292094"/>
    </source>
</evidence>
<sequence length="70" mass="7704">MVVAVKEEEASSSEAASSSGHQFNFYVNETSFFMFGFNLISETLLARYSITASKHGSCQSTESTSPYVDY</sequence>
<evidence type="ECO:0000313" key="1">
    <source>
        <dbReference type="EMBL" id="KAK4288768.1"/>
    </source>
</evidence>
<proteinExistence type="predicted"/>
<name>A0AAE1TKG6_9EUCA</name>
<gene>
    <name evidence="1" type="ORF">Pmani_038226</name>
</gene>
<accession>A0AAE1TKG6</accession>
<dbReference type="Proteomes" id="UP001292094">
    <property type="component" value="Unassembled WGS sequence"/>
</dbReference>
<dbReference type="AlphaFoldDB" id="A0AAE1TKG6"/>
<dbReference type="EMBL" id="JAWZYT010006144">
    <property type="protein sequence ID" value="KAK4288768.1"/>
    <property type="molecule type" value="Genomic_DNA"/>
</dbReference>
<keyword evidence="2" id="KW-1185">Reference proteome</keyword>
<organism evidence="1 2">
    <name type="scientific">Petrolisthes manimaculis</name>
    <dbReference type="NCBI Taxonomy" id="1843537"/>
    <lineage>
        <taxon>Eukaryota</taxon>
        <taxon>Metazoa</taxon>
        <taxon>Ecdysozoa</taxon>
        <taxon>Arthropoda</taxon>
        <taxon>Crustacea</taxon>
        <taxon>Multicrustacea</taxon>
        <taxon>Malacostraca</taxon>
        <taxon>Eumalacostraca</taxon>
        <taxon>Eucarida</taxon>
        <taxon>Decapoda</taxon>
        <taxon>Pleocyemata</taxon>
        <taxon>Anomura</taxon>
        <taxon>Galatheoidea</taxon>
        <taxon>Porcellanidae</taxon>
        <taxon>Petrolisthes</taxon>
    </lineage>
</organism>
<protein>
    <submittedName>
        <fullName evidence="1">Uncharacterized protein</fullName>
    </submittedName>
</protein>
<comment type="caution">
    <text evidence="1">The sequence shown here is derived from an EMBL/GenBank/DDBJ whole genome shotgun (WGS) entry which is preliminary data.</text>
</comment>